<protein>
    <submittedName>
        <fullName evidence="7">Fanconi anemia group D2 protein</fullName>
    </submittedName>
</protein>
<dbReference type="GO" id="GO:0036297">
    <property type="term" value="P:interstrand cross-link repair"/>
    <property type="evidence" value="ECO:0007669"/>
    <property type="project" value="TreeGrafter"/>
</dbReference>
<evidence type="ECO:0000313" key="8">
    <source>
        <dbReference type="Proteomes" id="UP000762676"/>
    </source>
</evidence>
<evidence type="ECO:0000313" key="7">
    <source>
        <dbReference type="EMBL" id="GFS17813.1"/>
    </source>
</evidence>
<evidence type="ECO:0000256" key="3">
    <source>
        <dbReference type="ARBA" id="ARBA00022843"/>
    </source>
</evidence>
<dbReference type="PANTHER" id="PTHR32086">
    <property type="entry name" value="FANCONI ANEMIA GROUP D2 PROTEIN"/>
    <property type="match status" value="1"/>
</dbReference>
<keyword evidence="3" id="KW-0832">Ubl conjugation</keyword>
<dbReference type="EMBL" id="BMAT01013669">
    <property type="protein sequence ID" value="GFS17813.1"/>
    <property type="molecule type" value="Genomic_DNA"/>
</dbReference>
<sequence length="135" mass="15048">MSKRRQSVYLGASSENDISKAKRSKKLTKDQEKTSLLNDCLKKAGLSLQHGDSANELSSSKASFQKKLCTILKNQVGDLLQNVDSFLQELTEYLEEPKRFHKSLMPCTMSSENENRGMAVPDSAVRLLLGVDVIQ</sequence>
<keyword evidence="8" id="KW-1185">Reference proteome</keyword>
<dbReference type="GO" id="GO:0007129">
    <property type="term" value="P:homologous chromosome pairing at meiosis"/>
    <property type="evidence" value="ECO:0007669"/>
    <property type="project" value="TreeGrafter"/>
</dbReference>
<dbReference type="GO" id="GO:0005634">
    <property type="term" value="C:nucleus"/>
    <property type="evidence" value="ECO:0007669"/>
    <property type="project" value="UniProtKB-SubCell"/>
</dbReference>
<feature type="non-terminal residue" evidence="7">
    <location>
        <position position="135"/>
    </location>
</feature>
<dbReference type="Proteomes" id="UP000762676">
    <property type="component" value="Unassembled WGS sequence"/>
</dbReference>
<keyword evidence="4" id="KW-0539">Nucleus</keyword>
<name>A0AAV4J807_9GAST</name>
<evidence type="ECO:0000256" key="5">
    <source>
        <dbReference type="ARBA" id="ARBA00093456"/>
    </source>
</evidence>
<keyword evidence="2" id="KW-1017">Isopeptide bond</keyword>
<evidence type="ECO:0000256" key="6">
    <source>
        <dbReference type="SAM" id="MobiDB-lite"/>
    </source>
</evidence>
<dbReference type="GO" id="GO:1990918">
    <property type="term" value="P:double-strand break repair involved in meiotic recombination"/>
    <property type="evidence" value="ECO:0007669"/>
    <property type="project" value="TreeGrafter"/>
</dbReference>
<evidence type="ECO:0000256" key="1">
    <source>
        <dbReference type="ARBA" id="ARBA00004123"/>
    </source>
</evidence>
<comment type="similarity">
    <text evidence="5">Belongs to the Fanconi anemia protein FANCD2 family.</text>
</comment>
<evidence type="ECO:0000256" key="4">
    <source>
        <dbReference type="ARBA" id="ARBA00023242"/>
    </source>
</evidence>
<dbReference type="GO" id="GO:0000793">
    <property type="term" value="C:condensed chromosome"/>
    <property type="evidence" value="ECO:0007669"/>
    <property type="project" value="TreeGrafter"/>
</dbReference>
<evidence type="ECO:0000256" key="2">
    <source>
        <dbReference type="ARBA" id="ARBA00022499"/>
    </source>
</evidence>
<organism evidence="7 8">
    <name type="scientific">Elysia marginata</name>
    <dbReference type="NCBI Taxonomy" id="1093978"/>
    <lineage>
        <taxon>Eukaryota</taxon>
        <taxon>Metazoa</taxon>
        <taxon>Spiralia</taxon>
        <taxon>Lophotrochozoa</taxon>
        <taxon>Mollusca</taxon>
        <taxon>Gastropoda</taxon>
        <taxon>Heterobranchia</taxon>
        <taxon>Euthyneura</taxon>
        <taxon>Panpulmonata</taxon>
        <taxon>Sacoglossa</taxon>
        <taxon>Placobranchoidea</taxon>
        <taxon>Plakobranchidae</taxon>
        <taxon>Elysia</taxon>
    </lineage>
</organism>
<dbReference type="GO" id="GO:0070182">
    <property type="term" value="F:DNA polymerase binding"/>
    <property type="evidence" value="ECO:0007669"/>
    <property type="project" value="TreeGrafter"/>
</dbReference>
<dbReference type="Pfam" id="PF14631">
    <property type="entry name" value="FancD2"/>
    <property type="match status" value="1"/>
</dbReference>
<accession>A0AAV4J807</accession>
<proteinExistence type="inferred from homology"/>
<reference evidence="7 8" key="1">
    <citation type="journal article" date="2021" name="Elife">
        <title>Chloroplast acquisition without the gene transfer in kleptoplastic sea slugs, Plakobranchus ocellatus.</title>
        <authorList>
            <person name="Maeda T."/>
            <person name="Takahashi S."/>
            <person name="Yoshida T."/>
            <person name="Shimamura S."/>
            <person name="Takaki Y."/>
            <person name="Nagai Y."/>
            <person name="Toyoda A."/>
            <person name="Suzuki Y."/>
            <person name="Arimoto A."/>
            <person name="Ishii H."/>
            <person name="Satoh N."/>
            <person name="Nishiyama T."/>
            <person name="Hasebe M."/>
            <person name="Maruyama T."/>
            <person name="Minagawa J."/>
            <person name="Obokata J."/>
            <person name="Shigenobu S."/>
        </authorList>
    </citation>
    <scope>NUCLEOTIDE SEQUENCE [LARGE SCALE GENOMIC DNA]</scope>
</reference>
<dbReference type="InterPro" id="IPR029448">
    <property type="entry name" value="FANCD2"/>
</dbReference>
<dbReference type="AlphaFoldDB" id="A0AAV4J807"/>
<comment type="caution">
    <text evidence="7">The sequence shown here is derived from an EMBL/GenBank/DDBJ whole genome shotgun (WGS) entry which is preliminary data.</text>
</comment>
<feature type="region of interest" description="Disordered" evidence="6">
    <location>
        <begin position="1"/>
        <end position="32"/>
    </location>
</feature>
<dbReference type="PANTHER" id="PTHR32086:SF0">
    <property type="entry name" value="FANCONI ANEMIA GROUP D2 PROTEIN"/>
    <property type="match status" value="1"/>
</dbReference>
<gene>
    <name evidence="7" type="ORF">ElyMa_006831800</name>
</gene>
<dbReference type="GO" id="GO:0031573">
    <property type="term" value="P:mitotic intra-S DNA damage checkpoint signaling"/>
    <property type="evidence" value="ECO:0007669"/>
    <property type="project" value="TreeGrafter"/>
</dbReference>
<comment type="subcellular location">
    <subcellularLocation>
        <location evidence="1">Nucleus</location>
    </subcellularLocation>
</comment>